<dbReference type="STRING" id="694429.Pyrfu_1375"/>
<dbReference type="AlphaFoldDB" id="G0EGT5"/>
<evidence type="ECO:0000313" key="1">
    <source>
        <dbReference type="EMBL" id="AEM39233.1"/>
    </source>
</evidence>
<reference evidence="1 2" key="1">
    <citation type="journal article" date="2011" name="Stand. Genomic Sci.">
        <title>Complete genome sequence of the hyperthermophilic chemolithoautotroph Pyrolobus fumarii type strain (1A).</title>
        <authorList>
            <person name="Anderson I."/>
            <person name="Goker M."/>
            <person name="Nolan M."/>
            <person name="Lucas S."/>
            <person name="Hammon N."/>
            <person name="Deshpande S."/>
            <person name="Cheng J.F."/>
            <person name="Tapia R."/>
            <person name="Han C."/>
            <person name="Goodwin L."/>
            <person name="Pitluck S."/>
            <person name="Huntemann M."/>
            <person name="Liolios K."/>
            <person name="Ivanova N."/>
            <person name="Pagani I."/>
            <person name="Mavromatis K."/>
            <person name="Ovchinikova G."/>
            <person name="Pati A."/>
            <person name="Chen A."/>
            <person name="Palaniappan K."/>
            <person name="Land M."/>
            <person name="Hauser L."/>
            <person name="Brambilla E.M."/>
            <person name="Huber H."/>
            <person name="Yasawong M."/>
            <person name="Rohde M."/>
            <person name="Spring S."/>
            <person name="Abt B."/>
            <person name="Sikorski J."/>
            <person name="Wirth R."/>
            <person name="Detter J.C."/>
            <person name="Woyke T."/>
            <person name="Bristow J."/>
            <person name="Eisen J.A."/>
            <person name="Markowitz V."/>
            <person name="Hugenholtz P."/>
            <person name="Kyrpides N.C."/>
            <person name="Klenk H.P."/>
            <person name="Lapidus A."/>
        </authorList>
    </citation>
    <scope>NUCLEOTIDE SEQUENCE [LARGE SCALE GENOMIC DNA]</scope>
    <source>
        <strain evidence="2">DSM 11204 / 1A</strain>
    </source>
</reference>
<dbReference type="InParanoid" id="G0EGT5"/>
<organism evidence="1 2">
    <name type="scientific">Pyrolobus fumarii (strain DSM 11204 / 1A)</name>
    <dbReference type="NCBI Taxonomy" id="694429"/>
    <lineage>
        <taxon>Archaea</taxon>
        <taxon>Thermoproteota</taxon>
        <taxon>Thermoprotei</taxon>
        <taxon>Desulfurococcales</taxon>
        <taxon>Pyrodictiaceae</taxon>
        <taxon>Pyrolobus</taxon>
    </lineage>
</organism>
<gene>
    <name evidence="1" type="ordered locus">Pyrfu_1375</name>
</gene>
<dbReference type="EMBL" id="CP002838">
    <property type="protein sequence ID" value="AEM39233.1"/>
    <property type="molecule type" value="Genomic_DNA"/>
</dbReference>
<dbReference type="HOGENOM" id="CLU_2191122_0_0_2"/>
<name>G0EGT5_PYRF1</name>
<proteinExistence type="predicted"/>
<evidence type="ECO:0000313" key="2">
    <source>
        <dbReference type="Proteomes" id="UP000001037"/>
    </source>
</evidence>
<accession>G0EGT5</accession>
<sequence>MSRRVGLNRLFTVWALVRQRLACKKSSIAEKLKGIEGIETVEDALSGDGVRLKVATGFALAKLPRDVLEELRECDRIEVVYPDGRVVYVTRAWVERVLTVARASGNTG</sequence>
<dbReference type="Proteomes" id="UP000001037">
    <property type="component" value="Chromosome"/>
</dbReference>
<dbReference type="KEGG" id="pfm:Pyrfu_1375"/>
<protein>
    <submittedName>
        <fullName evidence="1">Uncharacterized protein</fullName>
    </submittedName>
</protein>
<keyword evidence="2" id="KW-1185">Reference proteome</keyword>